<gene>
    <name evidence="3" type="ORF">DXD04_15665</name>
</gene>
<organism evidence="3 4">
    <name type="scientific">Phocaeicola plebeius</name>
    <dbReference type="NCBI Taxonomy" id="310297"/>
    <lineage>
        <taxon>Bacteria</taxon>
        <taxon>Pseudomonadati</taxon>
        <taxon>Bacteroidota</taxon>
        <taxon>Bacteroidia</taxon>
        <taxon>Bacteroidales</taxon>
        <taxon>Bacteroidaceae</taxon>
        <taxon>Phocaeicola</taxon>
    </lineage>
</organism>
<dbReference type="AlphaFoldDB" id="A0A3E4MP11"/>
<evidence type="ECO:0000256" key="1">
    <source>
        <dbReference type="ARBA" id="ARBA00007637"/>
    </source>
</evidence>
<dbReference type="RefSeq" id="WP_117674080.1">
    <property type="nucleotide sequence ID" value="NZ_CABOGR010000047.1"/>
</dbReference>
<protein>
    <submittedName>
        <fullName evidence="3">NAD(P)-dependent oxidoreductase</fullName>
    </submittedName>
</protein>
<evidence type="ECO:0000259" key="2">
    <source>
        <dbReference type="Pfam" id="PF01370"/>
    </source>
</evidence>
<dbReference type="InterPro" id="IPR036291">
    <property type="entry name" value="NAD(P)-bd_dom_sf"/>
</dbReference>
<dbReference type="InterPro" id="IPR001509">
    <property type="entry name" value="Epimerase_deHydtase"/>
</dbReference>
<comment type="caution">
    <text evidence="3">The sequence shown here is derived from an EMBL/GenBank/DDBJ whole genome shotgun (WGS) entry which is preliminary data.</text>
</comment>
<keyword evidence="4" id="KW-1185">Reference proteome</keyword>
<evidence type="ECO:0000313" key="3">
    <source>
        <dbReference type="EMBL" id="RGK51122.1"/>
    </source>
</evidence>
<dbReference type="PANTHER" id="PTHR43000">
    <property type="entry name" value="DTDP-D-GLUCOSE 4,6-DEHYDRATASE-RELATED"/>
    <property type="match status" value="1"/>
</dbReference>
<dbReference type="Pfam" id="PF01370">
    <property type="entry name" value="Epimerase"/>
    <property type="match status" value="1"/>
</dbReference>
<feature type="domain" description="NAD-dependent epimerase/dehydratase" evidence="2">
    <location>
        <begin position="3"/>
        <end position="222"/>
    </location>
</feature>
<accession>A0A3E4MP11</accession>
<proteinExistence type="inferred from homology"/>
<dbReference type="SUPFAM" id="SSF51735">
    <property type="entry name" value="NAD(P)-binding Rossmann-fold domains"/>
    <property type="match status" value="1"/>
</dbReference>
<name>A0A3E4MP11_9BACT</name>
<dbReference type="Gene3D" id="3.40.50.720">
    <property type="entry name" value="NAD(P)-binding Rossmann-like Domain"/>
    <property type="match status" value="1"/>
</dbReference>
<comment type="similarity">
    <text evidence="1">Belongs to the NAD(P)-dependent epimerase/dehydratase family.</text>
</comment>
<reference evidence="3 4" key="1">
    <citation type="submission" date="2018-08" db="EMBL/GenBank/DDBJ databases">
        <title>A genome reference for cultivated species of the human gut microbiota.</title>
        <authorList>
            <person name="Zou Y."/>
            <person name="Xue W."/>
            <person name="Luo G."/>
        </authorList>
    </citation>
    <scope>NUCLEOTIDE SEQUENCE [LARGE SCALE GENOMIC DNA]</scope>
    <source>
        <strain evidence="3 4">TF10-3AC</strain>
    </source>
</reference>
<evidence type="ECO:0000313" key="4">
    <source>
        <dbReference type="Proteomes" id="UP000260862"/>
    </source>
</evidence>
<sequence length="282" mass="32009">MKILVTGANGYIGRHVVSELLNMGHNVIACDLHLDNVDERVEKIEANLFEATENIYEIMNNPEICIHLAWRDGFVHNSLNHIGDLSAHFKFLTSMINGGLKHLVVMGTMHEVGYHEGAIDENTPCNPLSMYGIAKDTLRRAMLQYCKEKSCILQWCRAYYILGDDKNNHSIFTKLLEAKEAGKNKFPFTTGKAKYDFICVDELAHQIACVAVQKEINGIINCCSGKPISIAERVEQFISEHKLNIKLEYGVYPERVYDSPCLYGDTKKINTILKKHKFILDE</sequence>
<dbReference type="Proteomes" id="UP000260862">
    <property type="component" value="Unassembled WGS sequence"/>
</dbReference>
<dbReference type="EMBL" id="QSQT01000047">
    <property type="protein sequence ID" value="RGK51122.1"/>
    <property type="molecule type" value="Genomic_DNA"/>
</dbReference>